<gene>
    <name evidence="1" type="ORF">EV182_000257</name>
</gene>
<evidence type="ECO:0000313" key="1">
    <source>
        <dbReference type="EMBL" id="KAJ1680309.1"/>
    </source>
</evidence>
<name>A0ACC1HUR4_9FUNG</name>
<proteinExistence type="predicted"/>
<reference evidence="1" key="1">
    <citation type="submission" date="2022-06" db="EMBL/GenBank/DDBJ databases">
        <title>Phylogenomic reconstructions and comparative analyses of Kickxellomycotina fungi.</title>
        <authorList>
            <person name="Reynolds N.K."/>
            <person name="Stajich J.E."/>
            <person name="Barry K."/>
            <person name="Grigoriev I.V."/>
            <person name="Crous P."/>
            <person name="Smith M.E."/>
        </authorList>
    </citation>
    <scope>NUCLEOTIDE SEQUENCE</scope>
    <source>
        <strain evidence="1">RSA 2271</strain>
    </source>
</reference>
<organism evidence="1 2">
    <name type="scientific">Spiromyces aspiralis</name>
    <dbReference type="NCBI Taxonomy" id="68401"/>
    <lineage>
        <taxon>Eukaryota</taxon>
        <taxon>Fungi</taxon>
        <taxon>Fungi incertae sedis</taxon>
        <taxon>Zoopagomycota</taxon>
        <taxon>Kickxellomycotina</taxon>
        <taxon>Kickxellomycetes</taxon>
        <taxon>Kickxellales</taxon>
        <taxon>Kickxellaceae</taxon>
        <taxon>Spiromyces</taxon>
    </lineage>
</organism>
<accession>A0ACC1HUR4</accession>
<protein>
    <submittedName>
        <fullName evidence="1">Uncharacterized protein</fullName>
    </submittedName>
</protein>
<comment type="caution">
    <text evidence="1">The sequence shown here is derived from an EMBL/GenBank/DDBJ whole genome shotgun (WGS) entry which is preliminary data.</text>
</comment>
<evidence type="ECO:0000313" key="2">
    <source>
        <dbReference type="Proteomes" id="UP001145114"/>
    </source>
</evidence>
<keyword evidence="2" id="KW-1185">Reference proteome</keyword>
<dbReference type="EMBL" id="JAMZIH010000008">
    <property type="protein sequence ID" value="KAJ1680309.1"/>
    <property type="molecule type" value="Genomic_DNA"/>
</dbReference>
<dbReference type="Proteomes" id="UP001145114">
    <property type="component" value="Unassembled WGS sequence"/>
</dbReference>
<sequence length="332" mass="37790">MLRKGLLELRCPFRRKISTSTTTNIAANSDRSAITGKALESDDPLSIYIHWPYCEFKCHFCNFNKYLNPPLSSPSNEDQLAKSLLTELQTLLRWFPTKRRVTSVYFGGGTPSLASPHTVGLVLDAISKWCNLEPDAEISLESNPTTAEIDKMQGFREAGINRYSLGVQTLDDEVLTRMGRRHTGKEGLEAILRARKLFERGVTFDMMFGFQDQTAEQWRMQLEVGRNHVSIYQLSLEYGTPLYRDYKAGRYRVPDEDAQADMYDAALEVTASHGLHHYEVSSYASSPDSESWHNMSYWFGQDFIGIGPGAHGRFTIREPNRWIEQCKKLGHG</sequence>